<feature type="compositionally biased region" description="Acidic residues" evidence="1">
    <location>
        <begin position="488"/>
        <end position="501"/>
    </location>
</feature>
<keyword evidence="4" id="KW-1185">Reference proteome</keyword>
<evidence type="ECO:0000313" key="4">
    <source>
        <dbReference type="Proteomes" id="UP000275267"/>
    </source>
</evidence>
<evidence type="ECO:0000313" key="3">
    <source>
        <dbReference type="EMBL" id="RLN24333.1"/>
    </source>
</evidence>
<dbReference type="InterPro" id="IPR005607">
    <property type="entry name" value="BSD_dom"/>
</dbReference>
<dbReference type="SMART" id="SM00751">
    <property type="entry name" value="BSD"/>
    <property type="match status" value="1"/>
</dbReference>
<feature type="domain" description="BSD" evidence="2">
    <location>
        <begin position="289"/>
        <end position="341"/>
    </location>
</feature>
<feature type="compositionally biased region" description="Low complexity" evidence="1">
    <location>
        <begin position="39"/>
        <end position="57"/>
    </location>
</feature>
<evidence type="ECO:0000256" key="1">
    <source>
        <dbReference type="SAM" id="MobiDB-lite"/>
    </source>
</evidence>
<feature type="compositionally biased region" description="Acidic residues" evidence="1">
    <location>
        <begin position="459"/>
        <end position="472"/>
    </location>
</feature>
<protein>
    <recommendedName>
        <fullName evidence="2">BSD domain-containing protein</fullName>
    </recommendedName>
</protein>
<feature type="region of interest" description="Disordered" evidence="1">
    <location>
        <begin position="27"/>
        <end position="73"/>
    </location>
</feature>
<dbReference type="EMBL" id="PQIB02000004">
    <property type="protein sequence ID" value="RLN24333.1"/>
    <property type="molecule type" value="Genomic_DNA"/>
</dbReference>
<proteinExistence type="predicted"/>
<organism evidence="3 4">
    <name type="scientific">Panicum miliaceum</name>
    <name type="common">Proso millet</name>
    <name type="synonym">Broomcorn millet</name>
    <dbReference type="NCBI Taxonomy" id="4540"/>
    <lineage>
        <taxon>Eukaryota</taxon>
        <taxon>Viridiplantae</taxon>
        <taxon>Streptophyta</taxon>
        <taxon>Embryophyta</taxon>
        <taxon>Tracheophyta</taxon>
        <taxon>Spermatophyta</taxon>
        <taxon>Magnoliopsida</taxon>
        <taxon>Liliopsida</taxon>
        <taxon>Poales</taxon>
        <taxon>Poaceae</taxon>
        <taxon>PACMAD clade</taxon>
        <taxon>Panicoideae</taxon>
        <taxon>Panicodae</taxon>
        <taxon>Paniceae</taxon>
        <taxon>Panicinae</taxon>
        <taxon>Panicum</taxon>
        <taxon>Panicum sect. Panicum</taxon>
    </lineage>
</organism>
<feature type="compositionally biased region" description="Acidic residues" evidence="1">
    <location>
        <begin position="178"/>
        <end position="191"/>
    </location>
</feature>
<reference evidence="4" key="1">
    <citation type="journal article" date="2019" name="Nat. Commun.">
        <title>The genome of broomcorn millet.</title>
        <authorList>
            <person name="Zou C."/>
            <person name="Miki D."/>
            <person name="Li D."/>
            <person name="Tang Q."/>
            <person name="Xiao L."/>
            <person name="Rajput S."/>
            <person name="Deng P."/>
            <person name="Jia W."/>
            <person name="Huang R."/>
            <person name="Zhang M."/>
            <person name="Sun Y."/>
            <person name="Hu J."/>
            <person name="Fu X."/>
            <person name="Schnable P.S."/>
            <person name="Li F."/>
            <person name="Zhang H."/>
            <person name="Feng B."/>
            <person name="Zhu X."/>
            <person name="Liu R."/>
            <person name="Schnable J.C."/>
            <person name="Zhu J.-K."/>
            <person name="Zhang H."/>
        </authorList>
    </citation>
    <scope>NUCLEOTIDE SEQUENCE [LARGE SCALE GENOMIC DNA]</scope>
</reference>
<feature type="compositionally biased region" description="Polar residues" evidence="1">
    <location>
        <begin position="365"/>
        <end position="397"/>
    </location>
</feature>
<dbReference type="PANTHER" id="PTHR31923">
    <property type="entry name" value="BSD DOMAIN-CONTAINING PROTEIN"/>
    <property type="match status" value="1"/>
</dbReference>
<feature type="region of interest" description="Disordered" evidence="1">
    <location>
        <begin position="107"/>
        <end position="152"/>
    </location>
</feature>
<feature type="region of interest" description="Disordered" evidence="1">
    <location>
        <begin position="365"/>
        <end position="501"/>
    </location>
</feature>
<accession>A0A3L6SS51</accession>
<comment type="caution">
    <text evidence="3">The sequence shown here is derived from an EMBL/GenBank/DDBJ whole genome shotgun (WGS) entry which is preliminary data.</text>
</comment>
<name>A0A3L6SS51_PANMI</name>
<dbReference type="AlphaFoldDB" id="A0A3L6SS51"/>
<dbReference type="SUPFAM" id="SSF140383">
    <property type="entry name" value="BSD domain-like"/>
    <property type="match status" value="1"/>
</dbReference>
<dbReference type="PROSITE" id="PS50858">
    <property type="entry name" value="BSD"/>
    <property type="match status" value="1"/>
</dbReference>
<evidence type="ECO:0000259" key="2">
    <source>
        <dbReference type="PROSITE" id="PS50858"/>
    </source>
</evidence>
<feature type="compositionally biased region" description="Basic and acidic residues" evidence="1">
    <location>
        <begin position="430"/>
        <end position="446"/>
    </location>
</feature>
<dbReference type="Pfam" id="PF03909">
    <property type="entry name" value="BSD"/>
    <property type="match status" value="1"/>
</dbReference>
<dbReference type="OrthoDB" id="2021158at2759"/>
<dbReference type="Gene3D" id="1.10.3970.10">
    <property type="entry name" value="BSD domain"/>
    <property type="match status" value="1"/>
</dbReference>
<dbReference type="Proteomes" id="UP000275267">
    <property type="component" value="Unassembled WGS sequence"/>
</dbReference>
<gene>
    <name evidence="3" type="ORF">C2845_PM07G24170</name>
</gene>
<dbReference type="InterPro" id="IPR035925">
    <property type="entry name" value="BSD_dom_sf"/>
</dbReference>
<dbReference type="PANTHER" id="PTHR31923:SF22">
    <property type="entry name" value="OS01G0766600 PROTEIN"/>
    <property type="match status" value="1"/>
</dbReference>
<sequence length="501" mass="54295">MGEGMVACCLSSAAQAERDRMEAKRLEALRNAQAKPDDGALGPAAPLPLPSLSRGAGECSRHTPRSPPLHSTYRPPLQCSAALSPHARHDLAAMSWLARSIAATLSSAHSDDDESESASSDKSPPRASDPTSADAEESDEQPDTPSRGVKDDISELTESLTRRFWGVASFLAPPPVEGETDEGEEEEEEEAAAAAEGPQSPRIDGIRSDLAEIGGKVRTGISMLSNAGAVAEISRIASSFLPFVPGEEEGQVEGEAVGVTEEVVEFVSHISKHPKTWLDFPLFVDDRHADDFELSDAQYEHAVAIEHLVPILSYLRTELCSTNMSEACFWKIYFVLLHSKLNKQDAEILSTPQILQAREELLQSSSTKNKLSPENRNLPSTQPEDSVLSPSSIQNESRMPEAPSFEEPTSAPVPKAEADKHPISTTEAEVIDKSVIQEELVVKTEVKSLPTDKSTPYPPEDDDEKEVDDWLQDMDPVSSKTGKTASAGEEEDVSFSDLEDD</sequence>
<feature type="region of interest" description="Disordered" evidence="1">
    <location>
        <begin position="171"/>
        <end position="205"/>
    </location>
</feature>